<feature type="domain" description="Ubiquitin-like" evidence="11">
    <location>
        <begin position="1"/>
        <end position="41"/>
    </location>
</feature>
<dbReference type="PANTHER" id="PTHR10666">
    <property type="entry name" value="UBIQUITIN"/>
    <property type="match status" value="1"/>
</dbReference>
<dbReference type="InterPro" id="IPR002906">
    <property type="entry name" value="Ribosomal_eS31"/>
</dbReference>
<keyword evidence="3" id="KW-1017">Isopeptide bond</keyword>
<comment type="similarity">
    <text evidence="1">In the N-terminal section; belongs to the ubiquitin family.</text>
</comment>
<reference evidence="14" key="2">
    <citation type="journal article" date="2014" name="Cell">
        <title>Structure of the mammalian ribosome-Sec61 complex to 3.4 A resolution.</title>
        <authorList>
            <person name="Voorhees R.M."/>
            <person name="Fernandez I.S."/>
            <person name="Scheres S.H."/>
            <person name="Hegde R.S."/>
        </authorList>
    </citation>
    <scope>STRUCTURE BY ELECTRON MICROSCOPY (3.50 ANGSTROMS) OF 2-130</scope>
</reference>
<dbReference type="PDB" id="3J7P">
    <property type="method" value="EM"/>
    <property type="resolution" value="3.50 A"/>
    <property type="chains" value="Sf=2-130"/>
</dbReference>
<dbReference type="GeneTree" id="ENSGT00910000144152"/>
<dbReference type="Proteomes" id="UP000008227">
    <property type="component" value="Chromosome 3"/>
</dbReference>
<evidence type="ECO:0000259" key="11">
    <source>
        <dbReference type="PROSITE" id="PS50053"/>
    </source>
</evidence>
<dbReference type="GO" id="GO:0005840">
    <property type="term" value="C:ribosome"/>
    <property type="evidence" value="ECO:0007669"/>
    <property type="project" value="UniProtKB-KW"/>
</dbReference>
<dbReference type="SUPFAM" id="SSF57829">
    <property type="entry name" value="Zn-binding ribosomal proteins"/>
    <property type="match status" value="1"/>
</dbReference>
<dbReference type="PROSITE" id="PS50053">
    <property type="entry name" value="UBIQUITIN_2"/>
    <property type="match status" value="1"/>
</dbReference>
<reference evidence="12" key="5">
    <citation type="submission" date="2025-09" db="UniProtKB">
        <authorList>
            <consortium name="Ensembl"/>
        </authorList>
    </citation>
    <scope>IDENTIFICATION</scope>
</reference>
<keyword evidence="6" id="KW-0687">Ribonucleoprotein</keyword>
<sequence>SQVEPSDAIEKETTKTQEKAGIPPERQRPIFAGKQPEDGHTKESTLHLVVRRREKEEVFHHSQKEQQRRKKVKLAVLKYDMGDENGKISPLPWQRPSGECGAGVFPASHFDRHYCGTYYLTYCFNKSEDK</sequence>
<dbReference type="InterPro" id="IPR000626">
    <property type="entry name" value="Ubiquitin-like_dom"/>
</dbReference>
<feature type="compositionally biased region" description="Basic and acidic residues" evidence="10">
    <location>
        <begin position="8"/>
        <end position="18"/>
    </location>
</feature>
<dbReference type="InterPro" id="IPR038582">
    <property type="entry name" value="Ribosomal_eS31_euk-type_sf"/>
</dbReference>
<comment type="similarity">
    <text evidence="2">In the C-terminal section; belongs to the eukaryotic ribosomal protein eS31 family.</text>
</comment>
<keyword evidence="14" id="KW-0002">3D-structure</keyword>
<dbReference type="SMART" id="SM01402">
    <property type="entry name" value="Ribosomal_S27"/>
    <property type="match status" value="1"/>
</dbReference>
<dbReference type="Bgee" id="ENSSSCG00000022357">
    <property type="expression patterns" value="Expressed in blood and 2 other cell types or tissues"/>
</dbReference>
<comment type="subunit">
    <text evidence="9">Part of the 40S ribosomal subunit. Part of the small subunit (SSU) processome, composed of more than 70 proteins and the RNA chaperone small nucleolar RNA (snoRNA) U3.</text>
</comment>
<feature type="region of interest" description="Disordered" evidence="10">
    <location>
        <begin position="1"/>
        <end position="43"/>
    </location>
</feature>
<evidence type="ECO:0000256" key="5">
    <source>
        <dbReference type="ARBA" id="ARBA00022980"/>
    </source>
</evidence>
<evidence type="ECO:0000256" key="1">
    <source>
        <dbReference type="ARBA" id="ARBA00008373"/>
    </source>
</evidence>
<dbReference type="Gene3D" id="3.10.20.90">
    <property type="entry name" value="Phosphatidylinositol 3-kinase Catalytic Subunit, Chain A, domain 1"/>
    <property type="match status" value="1"/>
</dbReference>
<proteinExistence type="evidence at protein level"/>
<dbReference type="STRING" id="9823.ENSSSCP00000028049"/>
<evidence type="ECO:0000313" key="12">
    <source>
        <dbReference type="Ensembl" id="ENSSSCP00000028049.2"/>
    </source>
</evidence>
<dbReference type="HOGENOM" id="CLU_010412_2_0_1"/>
<evidence type="ECO:0000256" key="3">
    <source>
        <dbReference type="ARBA" id="ARBA00022499"/>
    </source>
</evidence>
<name>F2Z5U0_PIG</name>
<protein>
    <recommendedName>
        <fullName evidence="7">Ubiquitin-ribosomal protein eS31 fusion protein</fullName>
    </recommendedName>
</protein>
<dbReference type="GO" id="GO:0006412">
    <property type="term" value="P:translation"/>
    <property type="evidence" value="ECO:0007669"/>
    <property type="project" value="InterPro"/>
</dbReference>
<evidence type="ECO:0000256" key="7">
    <source>
        <dbReference type="ARBA" id="ARBA00035296"/>
    </source>
</evidence>
<dbReference type="AlphaFoldDB" id="F2Z5U0"/>
<accession>F2Z5U0</accession>
<comment type="function">
    <text evidence="8">Component of the 40S subunit of the ribosome. Part of the small subunit (SSU) processome, first precursor of the small eukaryotic ribosomal subunit. During the assembly of the SSU processome in the nucleolus, many ribosome biogenesis factors, an RNA chaperone and ribosomal proteins associate with the nascent pre-rRNA and work in concert to generate RNA folding, modifications, rearrangements and cleavage as well as targeted degradation of pre-ribosomal RNA by the RNA exosome.</text>
</comment>
<evidence type="ECO:0007829" key="14">
    <source>
        <dbReference type="PDB" id="3J7P"/>
    </source>
</evidence>
<keyword evidence="5" id="KW-0689">Ribosomal protein</keyword>
<dbReference type="InParanoid" id="F2Z5U0"/>
<organism evidence="12 13">
    <name type="scientific">Sus scrofa</name>
    <name type="common">Pig</name>
    <dbReference type="NCBI Taxonomy" id="9823"/>
    <lineage>
        <taxon>Eukaryota</taxon>
        <taxon>Metazoa</taxon>
        <taxon>Chordata</taxon>
        <taxon>Craniata</taxon>
        <taxon>Vertebrata</taxon>
        <taxon>Euteleostomi</taxon>
        <taxon>Mammalia</taxon>
        <taxon>Eutheria</taxon>
        <taxon>Laurasiatheria</taxon>
        <taxon>Artiodactyla</taxon>
        <taxon>Suina</taxon>
        <taxon>Suidae</taxon>
        <taxon>Sus</taxon>
    </lineage>
</organism>
<dbReference type="PDBsum" id="3J7P"/>
<dbReference type="SMR" id="F2Z5U0"/>
<dbReference type="InterPro" id="IPR029071">
    <property type="entry name" value="Ubiquitin-like_domsf"/>
</dbReference>
<dbReference type="PeptideAtlas" id="F2Z5U0"/>
<evidence type="ECO:0000256" key="9">
    <source>
        <dbReference type="ARBA" id="ARBA00046676"/>
    </source>
</evidence>
<evidence type="ECO:0000256" key="6">
    <source>
        <dbReference type="ARBA" id="ARBA00023274"/>
    </source>
</evidence>
<evidence type="ECO:0000256" key="2">
    <source>
        <dbReference type="ARBA" id="ARBA00009891"/>
    </source>
</evidence>
<dbReference type="InterPro" id="IPR011332">
    <property type="entry name" value="Ribosomal_zn-bd"/>
</dbReference>
<reference evidence="13" key="1">
    <citation type="submission" date="2009-11" db="EMBL/GenBank/DDBJ databases">
        <authorList>
            <consortium name="Porcine genome sequencing project"/>
        </authorList>
    </citation>
    <scope>NUCLEOTIDE SEQUENCE [LARGE SCALE GENOMIC DNA]</scope>
    <source>
        <strain evidence="13">Duroc</strain>
    </source>
</reference>
<evidence type="ECO:0000256" key="4">
    <source>
        <dbReference type="ARBA" id="ARBA00022833"/>
    </source>
</evidence>
<reference evidence="12" key="3">
    <citation type="journal article" date="2020" name="Gigascience">
        <title>An improved pig reference genome sequence to enable pig genetics and genomics research.</title>
        <authorList>
            <person name="Warr A."/>
            <person name="Affara N."/>
            <person name="Aken B."/>
            <person name="Beiki H."/>
            <person name="Bickhart D.M."/>
            <person name="Billis K."/>
            <person name="Chow W."/>
            <person name="Eory L."/>
            <person name="Finlayson H.A."/>
            <person name="Flicek P."/>
            <person name="Giron C.G."/>
            <person name="Griffin D.K."/>
            <person name="Hall R."/>
            <person name="Hannum G."/>
            <person name="Hourlier T."/>
            <person name="Howe K."/>
            <person name="Hume D.A."/>
            <person name="Izuogu O."/>
            <person name="Kim K."/>
            <person name="Koren S."/>
            <person name="Liu H."/>
            <person name="Manchanda N."/>
            <person name="Martin F.J."/>
            <person name="Nonneman D.J."/>
            <person name="O'Connor R.E."/>
            <person name="Phillippy A.M."/>
            <person name="Rohrer G.A."/>
            <person name="Rosen B.D."/>
            <person name="Rund L.A."/>
            <person name="Sargent C.A."/>
            <person name="Schook L.B."/>
            <person name="Schroeder S.G."/>
            <person name="Schwartz A.S."/>
            <person name="Skinner B.M."/>
            <person name="Talbot R."/>
            <person name="Tseng E."/>
            <person name="Tuggle C.K."/>
            <person name="Watson M."/>
            <person name="Smith T.P.L."/>
            <person name="Archibald A.L."/>
        </authorList>
    </citation>
    <scope>NUCLEOTIDE SEQUENCE [LARGE SCALE GENOMIC DNA]</scope>
    <source>
        <strain evidence="12">Duroc</strain>
    </source>
</reference>
<keyword evidence="13" id="KW-1185">Reference proteome</keyword>
<reference evidence="12" key="4">
    <citation type="submission" date="2025-08" db="UniProtKB">
        <authorList>
            <consortium name="Ensembl"/>
        </authorList>
    </citation>
    <scope>IDENTIFICATION</scope>
</reference>
<dbReference type="InterPro" id="IPR050158">
    <property type="entry name" value="Ubiquitin_ubiquitin-like"/>
</dbReference>
<evidence type="ECO:0000256" key="8">
    <source>
        <dbReference type="ARBA" id="ARBA00045528"/>
    </source>
</evidence>
<evidence type="ECO:0000256" key="10">
    <source>
        <dbReference type="SAM" id="MobiDB-lite"/>
    </source>
</evidence>
<dbReference type="SUPFAM" id="SSF54236">
    <property type="entry name" value="Ubiquitin-like"/>
    <property type="match status" value="1"/>
</dbReference>
<keyword evidence="4" id="KW-0862">Zinc</keyword>
<dbReference type="Pfam" id="PF01599">
    <property type="entry name" value="Ribosomal_S27"/>
    <property type="match status" value="1"/>
</dbReference>
<dbReference type="GO" id="GO:0003735">
    <property type="term" value="F:structural constituent of ribosome"/>
    <property type="evidence" value="ECO:0007669"/>
    <property type="project" value="InterPro"/>
</dbReference>
<dbReference type="GO" id="GO:1990904">
    <property type="term" value="C:ribonucleoprotein complex"/>
    <property type="evidence" value="ECO:0007669"/>
    <property type="project" value="UniProtKB-KW"/>
</dbReference>
<dbReference type="Ensembl" id="ENSSSCT00000026044.2">
    <property type="protein sequence ID" value="ENSSSCP00000028049.2"/>
    <property type="gene ID" value="ENSSSCG00000022357.2"/>
</dbReference>
<dbReference type="Gene3D" id="6.20.50.150">
    <property type="match status" value="1"/>
</dbReference>
<evidence type="ECO:0000313" key="13">
    <source>
        <dbReference type="Proteomes" id="UP000008227"/>
    </source>
</evidence>